<evidence type="ECO:0000313" key="1">
    <source>
        <dbReference type="EMBL" id="UUY02271.1"/>
    </source>
</evidence>
<accession>A0ABY5PCF5</accession>
<dbReference type="EMBL" id="CP088295">
    <property type="protein sequence ID" value="UUY02271.1"/>
    <property type="molecule type" value="Genomic_DNA"/>
</dbReference>
<proteinExistence type="predicted"/>
<name>A0ABY5PCF5_9ACTN</name>
<sequence>MGVPAAVEALPETAAVPWRPRADPTRLRNVGRLWTLTTAAHVIPFLGAAALLMALEPLALPVALACLAHAWVIPELYAQRGANVVRPPRRRCADAAAERTALGLLGDLLDHDERALQQQTGLALEPGSFGVWLVGQGGALLIRPGGRRALCWCVRVDDPDLPAGDRIAHLLLALRADEAGFATVANLSFSGATWRVRRRVPPEMRAGIDEARRRARLDSVSHSRS</sequence>
<evidence type="ECO:0000313" key="2">
    <source>
        <dbReference type="Proteomes" id="UP001058860"/>
    </source>
</evidence>
<organism evidence="1 2">
    <name type="scientific">Svornostia abyssi</name>
    <dbReference type="NCBI Taxonomy" id="2898438"/>
    <lineage>
        <taxon>Bacteria</taxon>
        <taxon>Bacillati</taxon>
        <taxon>Actinomycetota</taxon>
        <taxon>Thermoleophilia</taxon>
        <taxon>Solirubrobacterales</taxon>
        <taxon>Baekduiaceae</taxon>
        <taxon>Svornostia</taxon>
    </lineage>
</organism>
<keyword evidence="2" id="KW-1185">Reference proteome</keyword>
<dbReference type="RefSeq" id="WP_353862804.1">
    <property type="nucleotide sequence ID" value="NZ_CP088295.1"/>
</dbReference>
<gene>
    <name evidence="1" type="ORF">LRS13_16325</name>
</gene>
<dbReference type="Proteomes" id="UP001058860">
    <property type="component" value="Chromosome"/>
</dbReference>
<protein>
    <submittedName>
        <fullName evidence="1">Uncharacterized protein</fullName>
    </submittedName>
</protein>
<reference evidence="2" key="1">
    <citation type="submission" date="2021-11" db="EMBL/GenBank/DDBJ databases">
        <title>Cultivation dependent microbiological survey of springs from the worlds oldest radium mine currently devoted to the extraction of radon-saturated water.</title>
        <authorList>
            <person name="Kapinusova G."/>
            <person name="Smrhova T."/>
            <person name="Strejcek M."/>
            <person name="Suman J."/>
            <person name="Jani K."/>
            <person name="Pajer P."/>
            <person name="Uhlik O."/>
        </authorList>
    </citation>
    <scope>NUCLEOTIDE SEQUENCE [LARGE SCALE GENOMIC DNA]</scope>
    <source>
        <strain evidence="2">J379</strain>
    </source>
</reference>